<dbReference type="InterPro" id="IPR002933">
    <property type="entry name" value="Peptidase_M20"/>
</dbReference>
<dbReference type="GO" id="GO:0016787">
    <property type="term" value="F:hydrolase activity"/>
    <property type="evidence" value="ECO:0007669"/>
    <property type="project" value="UniProtKB-KW"/>
</dbReference>
<dbReference type="GO" id="GO:0046872">
    <property type="term" value="F:metal ion binding"/>
    <property type="evidence" value="ECO:0007669"/>
    <property type="project" value="UniProtKB-KW"/>
</dbReference>
<keyword evidence="7" id="KW-1185">Reference proteome</keyword>
<feature type="region of interest" description="Disordered" evidence="4">
    <location>
        <begin position="1"/>
        <end position="29"/>
    </location>
</feature>
<dbReference type="AlphaFoldDB" id="A0A1V4A2V8"/>
<protein>
    <submittedName>
        <fullName evidence="6">N-acyl-L-amino acid amidohydrolase</fullName>
    </submittedName>
</protein>
<sequence>MTPRDPETLAEPIPAEPSPGAALPGALTDMPPGLAAELTAFRRDLHMHPELGNQEFRTTEAIKARLEEAGLAPRVLAIGTGLVCDIGDRDAEGVRPMLALRGDIDALPIPDTKTGTAYRSTAPGRAHACGHDVHATVVLGAGLVLADLDRRGLLPNPVRLIFQPAEEVLPGGAPDTIQAGVLEGVGRIIALHCDPKVDAGRIGLRHGPITSACDRLEIVLGGPGGHTARPHLTTDLVTAAAKVATDVPALVSRRVDARSGLAVTWGRIESGHACNVVPQHAELSGTVRCLDLDAWRLAPDLVHGAVTEIADLHRAKAEINYIKGVPPVVNEPATTELLREAMTARRGAASIEDTEQSLGGEDFSWYLEQVPGAMVRLGVRRPGDRVARDLHRGDFDVDESAIAVGVELFTAAALLDVG</sequence>
<dbReference type="Pfam" id="PF01546">
    <property type="entry name" value="Peptidase_M20"/>
    <property type="match status" value="1"/>
</dbReference>
<feature type="binding site" evidence="3">
    <location>
        <position position="129"/>
    </location>
    <ligand>
        <name>Mn(2+)</name>
        <dbReference type="ChEBI" id="CHEBI:29035"/>
        <label>2</label>
    </ligand>
</feature>
<keyword evidence="3" id="KW-0464">Manganese</keyword>
<feature type="binding site" evidence="3">
    <location>
        <position position="391"/>
    </location>
    <ligand>
        <name>Mn(2+)</name>
        <dbReference type="ChEBI" id="CHEBI:29035"/>
        <label>2</label>
    </ligand>
</feature>
<dbReference type="InterPro" id="IPR017439">
    <property type="entry name" value="Amidohydrolase"/>
</dbReference>
<dbReference type="Gene3D" id="3.30.70.360">
    <property type="match status" value="1"/>
</dbReference>
<dbReference type="SUPFAM" id="SSF53187">
    <property type="entry name" value="Zn-dependent exopeptidases"/>
    <property type="match status" value="1"/>
</dbReference>
<accession>A0A1V4A2V8</accession>
<keyword evidence="2 6" id="KW-0378">Hydrolase</keyword>
<dbReference type="PANTHER" id="PTHR11014">
    <property type="entry name" value="PEPTIDASE M20 FAMILY MEMBER"/>
    <property type="match status" value="1"/>
</dbReference>
<dbReference type="STRING" id="83656.B1H18_25110"/>
<dbReference type="NCBIfam" id="TIGR01891">
    <property type="entry name" value="amidohydrolases"/>
    <property type="match status" value="1"/>
</dbReference>
<evidence type="ECO:0000256" key="2">
    <source>
        <dbReference type="ARBA" id="ARBA00022801"/>
    </source>
</evidence>
<feature type="binding site" evidence="3">
    <location>
        <position position="131"/>
    </location>
    <ligand>
        <name>Mn(2+)</name>
        <dbReference type="ChEBI" id="CHEBI:29035"/>
        <label>2</label>
    </ligand>
</feature>
<dbReference type="Proteomes" id="UP000190539">
    <property type="component" value="Unassembled WGS sequence"/>
</dbReference>
<dbReference type="PANTHER" id="PTHR11014:SF63">
    <property type="entry name" value="METALLOPEPTIDASE, PUTATIVE (AFU_ORTHOLOGUE AFUA_6G09600)-RELATED"/>
    <property type="match status" value="1"/>
</dbReference>
<gene>
    <name evidence="6" type="ORF">B1H18_25110</name>
</gene>
<keyword evidence="3" id="KW-0479">Metal-binding</keyword>
<proteinExistence type="inferred from homology"/>
<evidence type="ECO:0000256" key="3">
    <source>
        <dbReference type="PIRSR" id="PIRSR005962-1"/>
    </source>
</evidence>
<dbReference type="FunFam" id="3.30.70.360:FF:000014">
    <property type="entry name" value="N-acyl-L-amino acid amidohydrolase"/>
    <property type="match status" value="1"/>
</dbReference>
<comment type="caution">
    <text evidence="6">The sequence shown here is derived from an EMBL/GenBank/DDBJ whole genome shotgun (WGS) entry which is preliminary data.</text>
</comment>
<dbReference type="EMBL" id="MVFC01000027">
    <property type="protein sequence ID" value="OON74381.1"/>
    <property type="molecule type" value="Genomic_DNA"/>
</dbReference>
<feature type="domain" description="Peptidase M20 dimerisation" evidence="5">
    <location>
        <begin position="221"/>
        <end position="293"/>
    </location>
</feature>
<dbReference type="PIRSF" id="PIRSF005962">
    <property type="entry name" value="Pept_M20D_amidohydro"/>
    <property type="match status" value="1"/>
</dbReference>
<evidence type="ECO:0000313" key="7">
    <source>
        <dbReference type="Proteomes" id="UP000190539"/>
    </source>
</evidence>
<feature type="binding site" evidence="3">
    <location>
        <position position="167"/>
    </location>
    <ligand>
        <name>Mn(2+)</name>
        <dbReference type="ChEBI" id="CHEBI:29035"/>
        <label>2</label>
    </ligand>
</feature>
<evidence type="ECO:0000313" key="6">
    <source>
        <dbReference type="EMBL" id="OON74381.1"/>
    </source>
</evidence>
<dbReference type="InterPro" id="IPR036264">
    <property type="entry name" value="Bact_exopeptidase_dim_dom"/>
</dbReference>
<dbReference type="Pfam" id="PF07687">
    <property type="entry name" value="M20_dimer"/>
    <property type="match status" value="1"/>
</dbReference>
<organism evidence="6 7">
    <name type="scientific">Streptomyces tsukubensis</name>
    <dbReference type="NCBI Taxonomy" id="83656"/>
    <lineage>
        <taxon>Bacteria</taxon>
        <taxon>Bacillati</taxon>
        <taxon>Actinomycetota</taxon>
        <taxon>Actinomycetes</taxon>
        <taxon>Kitasatosporales</taxon>
        <taxon>Streptomycetaceae</taxon>
        <taxon>Streptomyces</taxon>
    </lineage>
</organism>
<dbReference type="InterPro" id="IPR011650">
    <property type="entry name" value="Peptidase_M20_dimer"/>
</dbReference>
<evidence type="ECO:0000256" key="4">
    <source>
        <dbReference type="SAM" id="MobiDB-lite"/>
    </source>
</evidence>
<feature type="binding site" evidence="3">
    <location>
        <position position="192"/>
    </location>
    <ligand>
        <name>Mn(2+)</name>
        <dbReference type="ChEBI" id="CHEBI:29035"/>
        <label>2</label>
    </ligand>
</feature>
<evidence type="ECO:0000259" key="5">
    <source>
        <dbReference type="Pfam" id="PF07687"/>
    </source>
</evidence>
<comment type="cofactor">
    <cofactor evidence="3">
        <name>Mn(2+)</name>
        <dbReference type="ChEBI" id="CHEBI:29035"/>
    </cofactor>
    <text evidence="3">The Mn(2+) ion enhances activity.</text>
</comment>
<dbReference type="SUPFAM" id="SSF55031">
    <property type="entry name" value="Bacterial exopeptidase dimerisation domain"/>
    <property type="match status" value="1"/>
</dbReference>
<dbReference type="Gene3D" id="3.40.630.10">
    <property type="entry name" value="Zn peptidases"/>
    <property type="match status" value="1"/>
</dbReference>
<reference evidence="6 7" key="1">
    <citation type="submission" date="2017-02" db="EMBL/GenBank/DDBJ databases">
        <title>Draft Genome Sequence of Streptomyces tsukubaensis F601, a Producer of the immunosuppressant tacrolimus FK506.</title>
        <authorList>
            <person name="Zong G."/>
            <person name="Zhong C."/>
            <person name="Fu J."/>
            <person name="Qin R."/>
            <person name="Cao G."/>
        </authorList>
    </citation>
    <scope>NUCLEOTIDE SEQUENCE [LARGE SCALE GENOMIC DNA]</scope>
    <source>
        <strain evidence="6 7">F601</strain>
    </source>
</reference>
<evidence type="ECO:0000256" key="1">
    <source>
        <dbReference type="ARBA" id="ARBA00006153"/>
    </source>
</evidence>
<comment type="similarity">
    <text evidence="1">Belongs to the peptidase M20 family.</text>
</comment>
<name>A0A1V4A2V8_9ACTN</name>